<accession>A0A5J4KHR9</accession>
<comment type="caution">
    <text evidence="5">The sequence shown here is derived from an EMBL/GenBank/DDBJ whole genome shotgun (WGS) entry which is preliminary data.</text>
</comment>
<keyword evidence="6" id="KW-1185">Reference proteome</keyword>
<feature type="region of interest" description="Disordered" evidence="2">
    <location>
        <begin position="1"/>
        <end position="90"/>
    </location>
</feature>
<feature type="compositionally biased region" description="Polar residues" evidence="2">
    <location>
        <begin position="50"/>
        <end position="71"/>
    </location>
</feature>
<dbReference type="Pfam" id="PF03816">
    <property type="entry name" value="LytR_cpsA_psr"/>
    <property type="match status" value="1"/>
</dbReference>
<dbReference type="EMBL" id="BKZW01000001">
    <property type="protein sequence ID" value="GER87293.1"/>
    <property type="molecule type" value="Genomic_DNA"/>
</dbReference>
<feature type="compositionally biased region" description="Polar residues" evidence="2">
    <location>
        <begin position="1"/>
        <end position="20"/>
    </location>
</feature>
<keyword evidence="3" id="KW-0812">Transmembrane</keyword>
<dbReference type="InterPro" id="IPR050922">
    <property type="entry name" value="LytR/CpsA/Psr_CW_biosynth"/>
</dbReference>
<dbReference type="PANTHER" id="PTHR33392">
    <property type="entry name" value="POLYISOPRENYL-TEICHOIC ACID--PEPTIDOGLYCAN TEICHOIC ACID TRANSFERASE TAGU"/>
    <property type="match status" value="1"/>
</dbReference>
<protein>
    <recommendedName>
        <fullName evidence="4">Cell envelope-related transcriptional attenuator domain-containing protein</fullName>
    </recommendedName>
</protein>
<keyword evidence="3" id="KW-0472">Membrane</keyword>
<gene>
    <name evidence="5" type="ORF">KDW_14550</name>
</gene>
<feature type="transmembrane region" description="Helical" evidence="3">
    <location>
        <begin position="205"/>
        <end position="228"/>
    </location>
</feature>
<proteinExistence type="inferred from homology"/>
<keyword evidence="3" id="KW-1133">Transmembrane helix</keyword>
<evidence type="ECO:0000313" key="5">
    <source>
        <dbReference type="EMBL" id="GER87293.1"/>
    </source>
</evidence>
<evidence type="ECO:0000256" key="1">
    <source>
        <dbReference type="ARBA" id="ARBA00006068"/>
    </source>
</evidence>
<reference evidence="5 6" key="1">
    <citation type="submission" date="2019-10" db="EMBL/GenBank/DDBJ databases">
        <title>Dictyobacter vulcani sp. nov., within the class Ktedonobacteria, isolated from soil of volcanic Mt. Zao.</title>
        <authorList>
            <person name="Zheng Y."/>
            <person name="Wang C.M."/>
            <person name="Sakai Y."/>
            <person name="Abe K."/>
            <person name="Yokota A."/>
            <person name="Yabe S."/>
        </authorList>
    </citation>
    <scope>NUCLEOTIDE SEQUENCE [LARGE SCALE GENOMIC DNA]</scope>
    <source>
        <strain evidence="5 6">W12</strain>
    </source>
</reference>
<evidence type="ECO:0000256" key="3">
    <source>
        <dbReference type="SAM" id="Phobius"/>
    </source>
</evidence>
<comment type="similarity">
    <text evidence="1">Belongs to the LytR/CpsA/Psr (LCP) family.</text>
</comment>
<dbReference type="AlphaFoldDB" id="A0A5J4KHR9"/>
<evidence type="ECO:0000313" key="6">
    <source>
        <dbReference type="Proteomes" id="UP000326912"/>
    </source>
</evidence>
<dbReference type="Gene3D" id="3.30.420.590">
    <property type="match status" value="1"/>
</dbReference>
<organism evidence="5 6">
    <name type="scientific">Dictyobacter vulcani</name>
    <dbReference type="NCBI Taxonomy" id="2607529"/>
    <lineage>
        <taxon>Bacteria</taxon>
        <taxon>Bacillati</taxon>
        <taxon>Chloroflexota</taxon>
        <taxon>Ktedonobacteria</taxon>
        <taxon>Ktedonobacterales</taxon>
        <taxon>Dictyobacteraceae</taxon>
        <taxon>Dictyobacter</taxon>
    </lineage>
</organism>
<evidence type="ECO:0000259" key="4">
    <source>
        <dbReference type="Pfam" id="PF03816"/>
    </source>
</evidence>
<dbReference type="PANTHER" id="PTHR33392:SF6">
    <property type="entry name" value="POLYISOPRENYL-TEICHOIC ACID--PEPTIDOGLYCAN TEICHOIC ACID TRANSFERASE TAGU"/>
    <property type="match status" value="1"/>
</dbReference>
<evidence type="ECO:0000256" key="2">
    <source>
        <dbReference type="SAM" id="MobiDB-lite"/>
    </source>
</evidence>
<dbReference type="InterPro" id="IPR004474">
    <property type="entry name" value="LytR_CpsA_psr"/>
</dbReference>
<feature type="compositionally biased region" description="Polar residues" evidence="2">
    <location>
        <begin position="27"/>
        <end position="36"/>
    </location>
</feature>
<name>A0A5J4KHR9_9CHLR</name>
<feature type="domain" description="Cell envelope-related transcriptional attenuator" evidence="4">
    <location>
        <begin position="290"/>
        <end position="385"/>
    </location>
</feature>
<sequence>MKNQFVNRPSQEGSIDQQKASPGAATKLTNSGQQDAGKTPVKSGLVTKWKTGQLQPPTQAAKTVQTGNLTDHSGIDPLSKRQMPGRQSPVTNPFSMYADEVPTLQQPAMPDRPRALHKSRITRDLNGWGQRPDTGQLGNPMVNGAGFGSGQYSNPGPMNAQHFNTGQPGKPKAPGHSNFRSLLPGLVQIPASISTRTQSKRHIPLWARGVIGLLAFFIIVGGGAFAYYQFTFAGSVDSITGQGAIHDNTSKFAPEPANIDPLTQRTNIVLLGSDTDGKNNDPEHGQPLAQTVIVITIDPTTNKVGMLSIPRDMQVTDSVYDGTYPYSKIDQAFEHAWQGKDAQDKARRAAGHMMDVIEANYGIHIDHYAWVGLQGFIKVIDTIGGWMWISVILCSTICIQMIQVTAKTNMTINVSQLLQVPNTSQDCKH</sequence>
<dbReference type="Proteomes" id="UP000326912">
    <property type="component" value="Unassembled WGS sequence"/>
</dbReference>